<dbReference type="InterPro" id="IPR021224">
    <property type="entry name" value="DUF2690"/>
</dbReference>
<dbReference type="AlphaFoldDB" id="A0A101T269"/>
<comment type="caution">
    <text evidence="3">The sequence shown here is derived from an EMBL/GenBank/DDBJ whole genome shotgun (WGS) entry which is preliminary data.</text>
</comment>
<proteinExistence type="predicted"/>
<dbReference type="Gene3D" id="1.10.260.40">
    <property type="entry name" value="lambda repressor-like DNA-binding domains"/>
    <property type="match status" value="1"/>
</dbReference>
<keyword evidence="1" id="KW-0472">Membrane</keyword>
<gene>
    <name evidence="3" type="ORF">AQJ64_14740</name>
</gene>
<evidence type="ECO:0000313" key="3">
    <source>
        <dbReference type="EMBL" id="KUN84400.1"/>
    </source>
</evidence>
<name>A0A101T269_9ACTN</name>
<organism evidence="3 4">
    <name type="scientific">Streptomyces griseoruber</name>
    <dbReference type="NCBI Taxonomy" id="1943"/>
    <lineage>
        <taxon>Bacteria</taxon>
        <taxon>Bacillati</taxon>
        <taxon>Actinomycetota</taxon>
        <taxon>Actinomycetes</taxon>
        <taxon>Kitasatosporales</taxon>
        <taxon>Streptomycetaceae</taxon>
        <taxon>Streptomyces</taxon>
    </lineage>
</organism>
<dbReference type="RefSeq" id="WP_055634909.1">
    <property type="nucleotide sequence ID" value="NZ_JBIRRP010000003.1"/>
</dbReference>
<dbReference type="Proteomes" id="UP000052982">
    <property type="component" value="Unassembled WGS sequence"/>
</dbReference>
<protein>
    <recommendedName>
        <fullName evidence="2">HTH cro/C1-type domain-containing protein</fullName>
    </recommendedName>
</protein>
<feature type="transmembrane region" description="Helical" evidence="1">
    <location>
        <begin position="132"/>
        <end position="151"/>
    </location>
</feature>
<dbReference type="InterPro" id="IPR010982">
    <property type="entry name" value="Lambda_DNA-bd_dom_sf"/>
</dbReference>
<dbReference type="STRING" id="1943.AQJ64_14740"/>
<dbReference type="GO" id="GO:0003677">
    <property type="term" value="F:DNA binding"/>
    <property type="evidence" value="ECO:0007669"/>
    <property type="project" value="InterPro"/>
</dbReference>
<dbReference type="CDD" id="cd00093">
    <property type="entry name" value="HTH_XRE"/>
    <property type="match status" value="1"/>
</dbReference>
<dbReference type="Pfam" id="PF10901">
    <property type="entry name" value="DUF2690"/>
    <property type="match status" value="1"/>
</dbReference>
<dbReference type="EMBL" id="LMWW01000017">
    <property type="protein sequence ID" value="KUN84400.1"/>
    <property type="molecule type" value="Genomic_DNA"/>
</dbReference>
<dbReference type="OrthoDB" id="4334712at2"/>
<sequence length="289" mass="29865">MARWRDLPDELDPQVREFAELLRRVVDRAGLSLGAVADRTGYSRTSWEKYLDGRLLAPKGAVVALAEVTGTSSADLMTVREPAEQAWSRSQLRQERTVDDSRIVRARAVPGEFGPARSAGGARRGARGRRPALYLAAVVGVLVLAVGAFLLTDAVVPGRTAGASGSPSPSAPTSTALPPGVRCAGAGCTGEDAERMGCSGDLVTTASSAVVGPAVVEVRYSETCGAAWGRIIRAVPGDVVRVIVGSHQETGTITGTGETIAYTPMIAVRGPDRAKACAVLASGAQGCTP</sequence>
<evidence type="ECO:0000259" key="2">
    <source>
        <dbReference type="SMART" id="SM00530"/>
    </source>
</evidence>
<dbReference type="SMART" id="SM00530">
    <property type="entry name" value="HTH_XRE"/>
    <property type="match status" value="1"/>
</dbReference>
<feature type="domain" description="HTH cro/C1-type" evidence="2">
    <location>
        <begin position="21"/>
        <end position="76"/>
    </location>
</feature>
<reference evidence="3 4" key="1">
    <citation type="submission" date="2015-10" db="EMBL/GenBank/DDBJ databases">
        <title>Draft genome sequence of Streptomyces griseoruber DSM 40281, type strain for the species Streptomyces griseoruber.</title>
        <authorList>
            <person name="Ruckert C."/>
            <person name="Winkler A."/>
            <person name="Kalinowski J."/>
            <person name="Kampfer P."/>
            <person name="Glaeser S."/>
        </authorList>
    </citation>
    <scope>NUCLEOTIDE SEQUENCE [LARGE SCALE GENOMIC DNA]</scope>
    <source>
        <strain evidence="3 4">DSM 40281</strain>
    </source>
</reference>
<evidence type="ECO:0000313" key="4">
    <source>
        <dbReference type="Proteomes" id="UP000052982"/>
    </source>
</evidence>
<evidence type="ECO:0000256" key="1">
    <source>
        <dbReference type="SAM" id="Phobius"/>
    </source>
</evidence>
<keyword evidence="4" id="KW-1185">Reference proteome</keyword>
<dbReference type="InterPro" id="IPR001387">
    <property type="entry name" value="Cro/C1-type_HTH"/>
</dbReference>
<keyword evidence="1" id="KW-1133">Transmembrane helix</keyword>
<keyword evidence="1" id="KW-0812">Transmembrane</keyword>
<dbReference type="Pfam" id="PF13560">
    <property type="entry name" value="HTH_31"/>
    <property type="match status" value="1"/>
</dbReference>
<dbReference type="SUPFAM" id="SSF47413">
    <property type="entry name" value="lambda repressor-like DNA-binding domains"/>
    <property type="match status" value="1"/>
</dbReference>
<accession>A0A101T269</accession>